<name>A0A9D3P9S3_MEGAT</name>
<dbReference type="EMBL" id="JAFDVH010000024">
    <property type="protein sequence ID" value="KAG7455139.1"/>
    <property type="molecule type" value="Genomic_DNA"/>
</dbReference>
<evidence type="ECO:0000256" key="5">
    <source>
        <dbReference type="ARBA" id="ARBA00022741"/>
    </source>
</evidence>
<dbReference type="AlphaFoldDB" id="A0A9D3P9S3"/>
<dbReference type="Pfam" id="PF14484">
    <property type="entry name" value="FISNA"/>
    <property type="match status" value="1"/>
</dbReference>
<feature type="compositionally biased region" description="Polar residues" evidence="7">
    <location>
        <begin position="83"/>
        <end position="100"/>
    </location>
</feature>
<dbReference type="GO" id="GO:0005737">
    <property type="term" value="C:cytoplasm"/>
    <property type="evidence" value="ECO:0007669"/>
    <property type="project" value="UniProtKB-SubCell"/>
</dbReference>
<dbReference type="InterPro" id="IPR029495">
    <property type="entry name" value="NACHT-assoc"/>
</dbReference>
<feature type="domain" description="FISNA" evidence="8">
    <location>
        <begin position="209"/>
        <end position="285"/>
    </location>
</feature>
<dbReference type="InterPro" id="IPR051261">
    <property type="entry name" value="NLR"/>
</dbReference>
<keyword evidence="6" id="KW-0067">ATP-binding</keyword>
<keyword evidence="10" id="KW-1185">Reference proteome</keyword>
<protein>
    <recommendedName>
        <fullName evidence="8">FISNA domain-containing protein</fullName>
    </recommendedName>
</protein>
<evidence type="ECO:0000256" key="3">
    <source>
        <dbReference type="ARBA" id="ARBA00022614"/>
    </source>
</evidence>
<keyword evidence="5" id="KW-0547">Nucleotide-binding</keyword>
<evidence type="ECO:0000259" key="8">
    <source>
        <dbReference type="SMART" id="SM01288"/>
    </source>
</evidence>
<keyword evidence="3" id="KW-0433">Leucine-rich repeat</keyword>
<proteinExistence type="predicted"/>
<evidence type="ECO:0000256" key="4">
    <source>
        <dbReference type="ARBA" id="ARBA00022737"/>
    </source>
</evidence>
<dbReference type="SMART" id="SM01288">
    <property type="entry name" value="FISNA"/>
    <property type="match status" value="1"/>
</dbReference>
<feature type="region of interest" description="Disordered" evidence="7">
    <location>
        <begin position="83"/>
        <end position="107"/>
    </location>
</feature>
<evidence type="ECO:0000256" key="6">
    <source>
        <dbReference type="ARBA" id="ARBA00022840"/>
    </source>
</evidence>
<comment type="subcellular location">
    <subcellularLocation>
        <location evidence="1">Cytoplasm</location>
    </subcellularLocation>
</comment>
<gene>
    <name evidence="9" type="ORF">MATL_G00253330</name>
</gene>
<keyword evidence="4" id="KW-0677">Repeat</keyword>
<dbReference type="InterPro" id="IPR041267">
    <property type="entry name" value="NLRP_HD2"/>
</dbReference>
<dbReference type="Pfam" id="PF17779">
    <property type="entry name" value="WHD_NOD2"/>
    <property type="match status" value="1"/>
</dbReference>
<comment type="caution">
    <text evidence="9">The sequence shown here is derived from an EMBL/GenBank/DDBJ whole genome shotgun (WGS) entry which is preliminary data.</text>
</comment>
<sequence length="549" mass="61748">MTNYTERIGESRLLPPDSRKDLLTMDSPPETLSSDPPTAPEPPEREQAQDCPLRCSGGEFGSYSKVQRAESPAFSCISVQSDRSMDQPVQFSKGDTTRNPKVQRAESPALSCLSMQSDRSMDQPVQFREGDIPGDPKSRVQRAESPALSCLSMQSNRSMDQPVQFSSGFVAGSSESLVSPNIHTTEKCVDYKQDTDTRQNEQLQTAQEAIKAKMKTRFQIISEVIAKQGNPTLLNSIYTELYITEGDSEGVNTEHETNLKNQKYQVRKETTPQDLLQSEREMILKLGELAFQHLENGNLIFYEEDLRKVGIDVNAASVYSGLCTEIFKEESFSEMCQGRVFSFIHLSIQEYLAALYVFVSYRTGKTNLLDQRPSEKANRHSLFDLHKMAVDQASQSQSGHLDLFLRFLLGLSLGSNQTLLQGLTQTGSIFGTVTSLFHSLLFQRQSNLQETLRYIKEKIKKDLSPERTINLFHCLNELNDHTLVKEVQGFLSSGGIGRRALTPTQLSALVFVLLKSEEDLDEFDLGKYSRSEEGLLRMLPVVKFSRRAL</sequence>
<dbReference type="Pfam" id="PF17776">
    <property type="entry name" value="NLRC4_HD2"/>
    <property type="match status" value="1"/>
</dbReference>
<dbReference type="GO" id="GO:0005524">
    <property type="term" value="F:ATP binding"/>
    <property type="evidence" value="ECO:0007669"/>
    <property type="project" value="UniProtKB-KW"/>
</dbReference>
<evidence type="ECO:0000256" key="1">
    <source>
        <dbReference type="ARBA" id="ARBA00004496"/>
    </source>
</evidence>
<evidence type="ECO:0000313" key="10">
    <source>
        <dbReference type="Proteomes" id="UP001046870"/>
    </source>
</evidence>
<accession>A0A9D3P9S3</accession>
<dbReference type="PANTHER" id="PTHR24106">
    <property type="entry name" value="NACHT, LRR AND CARD DOMAINS-CONTAINING"/>
    <property type="match status" value="1"/>
</dbReference>
<evidence type="ECO:0000256" key="2">
    <source>
        <dbReference type="ARBA" id="ARBA00022490"/>
    </source>
</evidence>
<feature type="region of interest" description="Disordered" evidence="7">
    <location>
        <begin position="1"/>
        <end position="59"/>
    </location>
</feature>
<dbReference type="OrthoDB" id="120976at2759"/>
<evidence type="ECO:0000256" key="7">
    <source>
        <dbReference type="SAM" id="MobiDB-lite"/>
    </source>
</evidence>
<keyword evidence="2" id="KW-0963">Cytoplasm</keyword>
<dbReference type="InterPro" id="IPR041075">
    <property type="entry name" value="NOD1/2_WH"/>
</dbReference>
<organism evidence="9 10">
    <name type="scientific">Megalops atlanticus</name>
    <name type="common">Tarpon</name>
    <name type="synonym">Clupea gigantea</name>
    <dbReference type="NCBI Taxonomy" id="7932"/>
    <lineage>
        <taxon>Eukaryota</taxon>
        <taxon>Metazoa</taxon>
        <taxon>Chordata</taxon>
        <taxon>Craniata</taxon>
        <taxon>Vertebrata</taxon>
        <taxon>Euteleostomi</taxon>
        <taxon>Actinopterygii</taxon>
        <taxon>Neopterygii</taxon>
        <taxon>Teleostei</taxon>
        <taxon>Elopiformes</taxon>
        <taxon>Megalopidae</taxon>
        <taxon>Megalops</taxon>
    </lineage>
</organism>
<evidence type="ECO:0000313" key="9">
    <source>
        <dbReference type="EMBL" id="KAG7455139.1"/>
    </source>
</evidence>
<reference evidence="9" key="1">
    <citation type="submission" date="2021-01" db="EMBL/GenBank/DDBJ databases">
        <authorList>
            <person name="Zahm M."/>
            <person name="Roques C."/>
            <person name="Cabau C."/>
            <person name="Klopp C."/>
            <person name="Donnadieu C."/>
            <person name="Jouanno E."/>
            <person name="Lampietro C."/>
            <person name="Louis A."/>
            <person name="Herpin A."/>
            <person name="Echchiki A."/>
            <person name="Berthelot C."/>
            <person name="Parey E."/>
            <person name="Roest-Crollius H."/>
            <person name="Braasch I."/>
            <person name="Postlethwait J."/>
            <person name="Bobe J."/>
            <person name="Montfort J."/>
            <person name="Bouchez O."/>
            <person name="Begum T."/>
            <person name="Mejri S."/>
            <person name="Adams A."/>
            <person name="Chen W.-J."/>
            <person name="Guiguen Y."/>
        </authorList>
    </citation>
    <scope>NUCLEOTIDE SEQUENCE</scope>
    <source>
        <strain evidence="9">YG-15Mar2019-1</strain>
        <tissue evidence="9">Brain</tissue>
    </source>
</reference>
<dbReference type="Proteomes" id="UP001046870">
    <property type="component" value="Chromosome 24"/>
</dbReference>